<comment type="caution">
    <text evidence="1">The sequence shown here is derived from an EMBL/GenBank/DDBJ whole genome shotgun (WGS) entry which is preliminary data.</text>
</comment>
<dbReference type="InterPro" id="IPR016024">
    <property type="entry name" value="ARM-type_fold"/>
</dbReference>
<dbReference type="Proteomes" id="UP000355283">
    <property type="component" value="Unassembled WGS sequence"/>
</dbReference>
<dbReference type="EMBL" id="SDOX01000152">
    <property type="protein sequence ID" value="TFJ80864.1"/>
    <property type="molecule type" value="Genomic_DNA"/>
</dbReference>
<organism evidence="1 2">
    <name type="scientific">Nannochloropsis salina CCMP1776</name>
    <dbReference type="NCBI Taxonomy" id="1027361"/>
    <lineage>
        <taxon>Eukaryota</taxon>
        <taxon>Sar</taxon>
        <taxon>Stramenopiles</taxon>
        <taxon>Ochrophyta</taxon>
        <taxon>Eustigmatophyceae</taxon>
        <taxon>Eustigmatales</taxon>
        <taxon>Monodopsidaceae</taxon>
        <taxon>Microchloropsis</taxon>
        <taxon>Microchloropsis salina</taxon>
    </lineage>
</organism>
<name>A0A4D9CQS7_9STRA</name>
<dbReference type="SUPFAM" id="SSF48371">
    <property type="entry name" value="ARM repeat"/>
    <property type="match status" value="1"/>
</dbReference>
<dbReference type="Gene3D" id="1.25.10.10">
    <property type="entry name" value="Leucine-rich Repeat Variant"/>
    <property type="match status" value="1"/>
</dbReference>
<feature type="non-terminal residue" evidence="1">
    <location>
        <position position="113"/>
    </location>
</feature>
<reference evidence="1 2" key="1">
    <citation type="submission" date="2019-01" db="EMBL/GenBank/DDBJ databases">
        <title>Nuclear Genome Assembly of the Microalgal Biofuel strain Nannochloropsis salina CCMP1776.</title>
        <authorList>
            <person name="Hovde B."/>
        </authorList>
    </citation>
    <scope>NUCLEOTIDE SEQUENCE [LARGE SCALE GENOMIC DNA]</scope>
    <source>
        <strain evidence="1 2">CCMP1776</strain>
    </source>
</reference>
<evidence type="ECO:0000313" key="2">
    <source>
        <dbReference type="Proteomes" id="UP000355283"/>
    </source>
</evidence>
<gene>
    <name evidence="1" type="ORF">NSK_007800</name>
</gene>
<proteinExistence type="predicted"/>
<evidence type="ECO:0008006" key="3">
    <source>
        <dbReference type="Google" id="ProtNLM"/>
    </source>
</evidence>
<dbReference type="OrthoDB" id="10331732at2759"/>
<dbReference type="AlphaFoldDB" id="A0A4D9CQS7"/>
<evidence type="ECO:0000313" key="1">
    <source>
        <dbReference type="EMBL" id="TFJ80864.1"/>
    </source>
</evidence>
<keyword evidence="2" id="KW-1185">Reference proteome</keyword>
<protein>
    <recommendedName>
        <fullName evidence="3">Protein HGH1 homolog</fullName>
    </recommendedName>
</protein>
<dbReference type="InterPro" id="IPR011989">
    <property type="entry name" value="ARM-like"/>
</dbReference>
<accession>A0A4D9CQS7</accession>
<sequence length="113" mass="12258">MPLILPEGLESLEELDTFLKHQVLDVRTMAAEIVLSLSATEEGRRGMVEAGLVPRLCRLSGDQSKVALPVISAMINLCADELPSVVSELLKRGIVDRLVEVTLPPFLSLSLPP</sequence>